<feature type="compositionally biased region" description="Low complexity" evidence="1">
    <location>
        <begin position="113"/>
        <end position="133"/>
    </location>
</feature>
<accession>A0A9E7PI42</accession>
<feature type="compositionally biased region" description="Basic and acidic residues" evidence="1">
    <location>
        <begin position="268"/>
        <end position="284"/>
    </location>
</feature>
<reference evidence="2" key="1">
    <citation type="journal article" date="2021" name="Viruses">
        <title>Characterization of the Mycovirome from the Plant-Pathogenic Fungus Cercospora beticola.</title>
        <authorList>
            <person name="Li Y."/>
            <person name="Zhou M."/>
            <person name="Yang Y."/>
            <person name="Liu Q."/>
            <person name="Zhang Z."/>
            <person name="Han C."/>
            <person name="Wang Y."/>
        </authorList>
    </citation>
    <scope>NUCLEOTIDE SEQUENCE</scope>
    <source>
        <strain evidence="2">WLCB0807-1</strain>
    </source>
</reference>
<evidence type="ECO:0000256" key="1">
    <source>
        <dbReference type="SAM" id="MobiDB-lite"/>
    </source>
</evidence>
<organism evidence="2">
    <name type="scientific">Cercospora beticola partitivirus 1</name>
    <dbReference type="NCBI Taxonomy" id="2971330"/>
    <lineage>
        <taxon>Viruses</taxon>
        <taxon>Riboviria</taxon>
        <taxon>Orthornavirae</taxon>
        <taxon>Pisuviricota</taxon>
        <taxon>Duplopiviricetes</taxon>
        <taxon>Durnavirales</taxon>
        <taxon>Partitiviridae</taxon>
    </lineage>
</organism>
<feature type="compositionally biased region" description="Basic residues" evidence="1">
    <location>
        <begin position="136"/>
        <end position="160"/>
    </location>
</feature>
<feature type="compositionally biased region" description="Polar residues" evidence="1">
    <location>
        <begin position="223"/>
        <end position="233"/>
    </location>
</feature>
<protein>
    <submittedName>
        <fullName evidence="2">CP</fullName>
    </submittedName>
</protein>
<dbReference type="EMBL" id="MZ523679">
    <property type="protein sequence ID" value="UUT07252.1"/>
    <property type="molecule type" value="Genomic_RNA"/>
</dbReference>
<reference evidence="2" key="2">
    <citation type="submission" date="2021-07" db="EMBL/GenBank/DDBJ databases">
        <authorList>
            <person name="Li Y."/>
            <person name="Zhou M."/>
            <person name="Wang Y."/>
            <person name="Han C."/>
        </authorList>
    </citation>
    <scope>NUCLEOTIDE SEQUENCE</scope>
    <source>
        <strain evidence="2">WLCB0807-1</strain>
    </source>
</reference>
<proteinExistence type="predicted"/>
<name>A0A9E7PI42_9VIRU</name>
<dbReference type="InterPro" id="IPR048728">
    <property type="entry name" value="CP_partitivirus"/>
</dbReference>
<evidence type="ECO:0000313" key="2">
    <source>
        <dbReference type="EMBL" id="UUT07252.1"/>
    </source>
</evidence>
<feature type="compositionally biased region" description="Polar residues" evidence="1">
    <location>
        <begin position="244"/>
        <end position="264"/>
    </location>
</feature>
<dbReference type="Pfam" id="PF20895">
    <property type="entry name" value="PsV_CP"/>
    <property type="match status" value="1"/>
</dbReference>
<feature type="compositionally biased region" description="Basic residues" evidence="1">
    <location>
        <begin position="176"/>
        <end position="191"/>
    </location>
</feature>
<sequence>MTKEDRRSSTPESLQCKDYKYSSNRNGAVWNDFKDSFQQKYASQLKPTDEDEKNYLEKLKNYRAKYKDRFNPLHLPFYLKSFENYMLGKLHISHRGNKEYLHALEIYNFDNFSRSRSNSSSSRSDSTTTGSSSDSRHRHYRRSRSRSRSQPKRKKSRSKSPSRSSKTSKYTGANRNRSRSPKSSKHKRTKSRSISPSRSSKSSKETQSRSSTKSAKDRRAKSRSTSPTKNSKQSRTKSSERNSIKTNSKTCKPNGHSTSPGNSKKSVKREVTSSPKKDMNTSKDKLITNSLPAAADQVSAENSTLHLKISMEDFEPSVMNAKFLKKEFKIYFTPCFRKLVFNIRDVLAEYTRFEELKAEFAKVFIYEDQIIVLRSLEAAALLLCGQSLISSVKTIHGASDVCTPLESQTFTILRPLGLLVSQYGEVQSDSGVHLCSVDHHSDIRAIIRIADQFLPNFGEGATDEESANIAKRSWLPTSNTDRRFQWILACRINELMNRKIGYAPPPHTIVKAFQESKKPSWWDSQLPYCLGSDKTTSLLDFLFTKNWTEETFYVNFGLNEDSLLKQLNLDWIDPLPDHLGWNIDADCAIDKVVSTFNEISGCYGTVPLMQQTFPSGHQGSWHQIQQKDKETSDGQIVYFGIGEADSSKVELGIRFPPRALTEPLSSFYKDL</sequence>
<feature type="region of interest" description="Disordered" evidence="1">
    <location>
        <begin position="113"/>
        <end position="284"/>
    </location>
</feature>